<sequence>MKSTVVIILAALIVTLMISADASPPVQGVKKPGMMELLEAQSIVKTERMKTTVLILLAALVVTLMISADASPPVQVVKKPGLIELLKGQSIGKTKRKPERVPEEPRRVRFEDMVTVYGDEEPATQEQATPIRFDTSFEQPENLSLDQYIDAAVERAIRKLDAPVATMIRSFNATPDRHENMIIATPQRLNDTVMVTPHQHDNTVVATPNRHVATVVATPEKINTDLDILTMLNEEKTIENTPDMQIEKIVTQHLKSLMQIEGAHADRSPKNDENVQNDEKMGQTVHINRLKPAFVLGVPDETFIDPHDSPSNPRDVATPEPLDTTLTPETNKEDWYESYGWSTPAAVAPAPVPTTSSKEHTPRTPRGEASTQHRIPSELDRDMDADHNFDRSTERETERSEIPHGTDDPQTSRADRHETPLRHTKHHDESAERNADRNATRNADRNADRHKVRCTEEVNEDGEPIESSDEEFEEAKEDPPAKRLWDTPRASESSLDTTSSSFDYVGRLTLSGAKQINNA</sequence>
<feature type="compositionally biased region" description="Basic and acidic residues" evidence="1">
    <location>
        <begin position="357"/>
        <end position="366"/>
    </location>
</feature>
<gene>
    <name evidence="4" type="ORF">GE061_002925</name>
</gene>
<feature type="compositionally biased region" description="Acidic residues" evidence="1">
    <location>
        <begin position="457"/>
        <end position="476"/>
    </location>
</feature>
<keyword evidence="5" id="KW-1185">Reference proteome</keyword>
<feature type="compositionally biased region" description="Low complexity" evidence="1">
    <location>
        <begin position="318"/>
        <end position="329"/>
    </location>
</feature>
<feature type="region of interest" description="Disordered" evidence="1">
    <location>
        <begin position="345"/>
        <end position="499"/>
    </location>
</feature>
<keyword evidence="3" id="KW-0732">Signal</keyword>
<dbReference type="EMBL" id="WIXP02000011">
    <property type="protein sequence ID" value="KAF6202529.1"/>
    <property type="molecule type" value="Genomic_DNA"/>
</dbReference>
<feature type="region of interest" description="Disordered" evidence="1">
    <location>
        <begin position="301"/>
        <end position="332"/>
    </location>
</feature>
<keyword evidence="2" id="KW-1133">Transmembrane helix</keyword>
<feature type="chain" id="PRO_5035722265" description="Folded gastrulation N-terminal domain-containing protein" evidence="3">
    <location>
        <begin position="23"/>
        <end position="519"/>
    </location>
</feature>
<feature type="compositionally biased region" description="Basic and acidic residues" evidence="1">
    <location>
        <begin position="375"/>
        <end position="407"/>
    </location>
</feature>
<dbReference type="Proteomes" id="UP000466442">
    <property type="component" value="Unassembled WGS sequence"/>
</dbReference>
<evidence type="ECO:0000313" key="5">
    <source>
        <dbReference type="Proteomes" id="UP000466442"/>
    </source>
</evidence>
<feature type="signal peptide" evidence="3">
    <location>
        <begin position="1"/>
        <end position="22"/>
    </location>
</feature>
<dbReference type="OrthoDB" id="10065698at2759"/>
<proteinExistence type="predicted"/>
<accession>A0A8S9X228</accession>
<keyword evidence="2" id="KW-0812">Transmembrane</keyword>
<evidence type="ECO:0000313" key="4">
    <source>
        <dbReference type="EMBL" id="KAF6202529.1"/>
    </source>
</evidence>
<evidence type="ECO:0008006" key="6">
    <source>
        <dbReference type="Google" id="ProtNLM"/>
    </source>
</evidence>
<protein>
    <recommendedName>
        <fullName evidence="6">Folded gastrulation N-terminal domain-containing protein</fullName>
    </recommendedName>
</protein>
<comment type="caution">
    <text evidence="4">The sequence shown here is derived from an EMBL/GenBank/DDBJ whole genome shotgun (WGS) entry which is preliminary data.</text>
</comment>
<feature type="compositionally biased region" description="Basic and acidic residues" evidence="1">
    <location>
        <begin position="413"/>
        <end position="456"/>
    </location>
</feature>
<feature type="compositionally biased region" description="Low complexity" evidence="1">
    <location>
        <begin position="345"/>
        <end position="356"/>
    </location>
</feature>
<dbReference type="AlphaFoldDB" id="A0A8S9X228"/>
<name>A0A8S9X228_APOLU</name>
<evidence type="ECO:0000256" key="1">
    <source>
        <dbReference type="SAM" id="MobiDB-lite"/>
    </source>
</evidence>
<keyword evidence="2" id="KW-0472">Membrane</keyword>
<organism evidence="4 5">
    <name type="scientific">Apolygus lucorum</name>
    <name type="common">Small green plant bug</name>
    <name type="synonym">Lygocoris lucorum</name>
    <dbReference type="NCBI Taxonomy" id="248454"/>
    <lineage>
        <taxon>Eukaryota</taxon>
        <taxon>Metazoa</taxon>
        <taxon>Ecdysozoa</taxon>
        <taxon>Arthropoda</taxon>
        <taxon>Hexapoda</taxon>
        <taxon>Insecta</taxon>
        <taxon>Pterygota</taxon>
        <taxon>Neoptera</taxon>
        <taxon>Paraneoptera</taxon>
        <taxon>Hemiptera</taxon>
        <taxon>Heteroptera</taxon>
        <taxon>Panheteroptera</taxon>
        <taxon>Cimicomorpha</taxon>
        <taxon>Miridae</taxon>
        <taxon>Mirini</taxon>
        <taxon>Apolygus</taxon>
    </lineage>
</organism>
<evidence type="ECO:0000256" key="2">
    <source>
        <dbReference type="SAM" id="Phobius"/>
    </source>
</evidence>
<feature type="transmembrane region" description="Helical" evidence="2">
    <location>
        <begin position="52"/>
        <end position="70"/>
    </location>
</feature>
<evidence type="ECO:0000256" key="3">
    <source>
        <dbReference type="SAM" id="SignalP"/>
    </source>
</evidence>
<reference evidence="4" key="1">
    <citation type="journal article" date="2021" name="Mol. Ecol. Resour.">
        <title>Apolygus lucorum genome provides insights into omnivorousness and mesophyll feeding.</title>
        <authorList>
            <person name="Liu Y."/>
            <person name="Liu H."/>
            <person name="Wang H."/>
            <person name="Huang T."/>
            <person name="Liu B."/>
            <person name="Yang B."/>
            <person name="Yin L."/>
            <person name="Li B."/>
            <person name="Zhang Y."/>
            <person name="Zhang S."/>
            <person name="Jiang F."/>
            <person name="Zhang X."/>
            <person name="Ren Y."/>
            <person name="Wang B."/>
            <person name="Wang S."/>
            <person name="Lu Y."/>
            <person name="Wu K."/>
            <person name="Fan W."/>
            <person name="Wang G."/>
        </authorList>
    </citation>
    <scope>NUCLEOTIDE SEQUENCE</scope>
    <source>
        <strain evidence="4">12Hb</strain>
    </source>
</reference>
<feature type="compositionally biased region" description="Basic and acidic residues" evidence="1">
    <location>
        <begin position="477"/>
        <end position="486"/>
    </location>
</feature>